<dbReference type="PANTHER" id="PTHR23055">
    <property type="entry name" value="CALCIUM BINDING PROTEINS"/>
    <property type="match status" value="1"/>
</dbReference>
<gene>
    <name evidence="5" type="ORF">CUNI_LOCUS352</name>
</gene>
<name>A0A8S3YE54_9EUPU</name>
<evidence type="ECO:0000256" key="3">
    <source>
        <dbReference type="ARBA" id="ARBA00022837"/>
    </source>
</evidence>
<keyword evidence="2" id="KW-0677">Repeat</keyword>
<dbReference type="InterPro" id="IPR028846">
    <property type="entry name" value="Recoverin"/>
</dbReference>
<keyword evidence="3" id="KW-0106">Calcium</keyword>
<dbReference type="PANTHER" id="PTHR23055:SF190">
    <property type="entry name" value="AT17667P-RELATED"/>
    <property type="match status" value="1"/>
</dbReference>
<dbReference type="SMART" id="SM00054">
    <property type="entry name" value="EFh"/>
    <property type="match status" value="2"/>
</dbReference>
<dbReference type="Proteomes" id="UP000678393">
    <property type="component" value="Unassembled WGS sequence"/>
</dbReference>
<feature type="domain" description="EF-hand" evidence="4">
    <location>
        <begin position="110"/>
        <end position="145"/>
    </location>
</feature>
<dbReference type="OrthoDB" id="426654at2759"/>
<protein>
    <recommendedName>
        <fullName evidence="4">EF-hand domain-containing protein</fullName>
    </recommendedName>
</protein>
<dbReference type="AlphaFoldDB" id="A0A8S3YE54"/>
<dbReference type="GO" id="GO:0005509">
    <property type="term" value="F:calcium ion binding"/>
    <property type="evidence" value="ECO:0007669"/>
    <property type="project" value="InterPro"/>
</dbReference>
<dbReference type="EMBL" id="CAJHNH020000037">
    <property type="protein sequence ID" value="CAG5114794.1"/>
    <property type="molecule type" value="Genomic_DNA"/>
</dbReference>
<dbReference type="InterPro" id="IPR018247">
    <property type="entry name" value="EF_Hand_1_Ca_BS"/>
</dbReference>
<evidence type="ECO:0000259" key="4">
    <source>
        <dbReference type="PROSITE" id="PS50222"/>
    </source>
</evidence>
<dbReference type="InterPro" id="IPR011992">
    <property type="entry name" value="EF-hand-dom_pair"/>
</dbReference>
<comment type="caution">
    <text evidence="5">The sequence shown here is derived from an EMBL/GenBank/DDBJ whole genome shotgun (WGS) entry which is preliminary data.</text>
</comment>
<feature type="domain" description="EF-hand" evidence="4">
    <location>
        <begin position="154"/>
        <end position="189"/>
    </location>
</feature>
<evidence type="ECO:0000256" key="1">
    <source>
        <dbReference type="ARBA" id="ARBA00022723"/>
    </source>
</evidence>
<organism evidence="5 6">
    <name type="scientific">Candidula unifasciata</name>
    <dbReference type="NCBI Taxonomy" id="100452"/>
    <lineage>
        <taxon>Eukaryota</taxon>
        <taxon>Metazoa</taxon>
        <taxon>Spiralia</taxon>
        <taxon>Lophotrochozoa</taxon>
        <taxon>Mollusca</taxon>
        <taxon>Gastropoda</taxon>
        <taxon>Heterobranchia</taxon>
        <taxon>Euthyneura</taxon>
        <taxon>Panpulmonata</taxon>
        <taxon>Eupulmonata</taxon>
        <taxon>Stylommatophora</taxon>
        <taxon>Helicina</taxon>
        <taxon>Helicoidea</taxon>
        <taxon>Geomitridae</taxon>
        <taxon>Candidula</taxon>
    </lineage>
</organism>
<accession>A0A8S3YE54</accession>
<sequence length="249" mass="28317">MGTFRALQNRAAAMNQRLVEFSGLEPELVENILQYAKSLLKSSSNEIDETVFTAQMVDQFEITSTFMVSQMAEALKKGNKNFLATSESGRQRGIPLEDFCRMVCTFLSQKLDIKINWVFGVYDTNNDGSLSKLEMHILLKPCVLHTEDMDLDEAIRDLIEIVMSVVDVNKNGLIDLEEFRHLVKTNILYIDLLGQVLPRDHVVKKFLQKIKNKSPNQVAMLFQNERARALTEAPLSKPPALYPIQLEIP</sequence>
<dbReference type="PROSITE" id="PS00018">
    <property type="entry name" value="EF_HAND_1"/>
    <property type="match status" value="2"/>
</dbReference>
<keyword evidence="6" id="KW-1185">Reference proteome</keyword>
<dbReference type="Pfam" id="PF13499">
    <property type="entry name" value="EF-hand_7"/>
    <property type="match status" value="1"/>
</dbReference>
<evidence type="ECO:0000256" key="2">
    <source>
        <dbReference type="ARBA" id="ARBA00022737"/>
    </source>
</evidence>
<keyword evidence="1" id="KW-0479">Metal-binding</keyword>
<dbReference type="PROSITE" id="PS50222">
    <property type="entry name" value="EF_HAND_2"/>
    <property type="match status" value="2"/>
</dbReference>
<proteinExistence type="predicted"/>
<reference evidence="5" key="1">
    <citation type="submission" date="2021-04" db="EMBL/GenBank/DDBJ databases">
        <authorList>
            <consortium name="Molecular Ecology Group"/>
        </authorList>
    </citation>
    <scope>NUCLEOTIDE SEQUENCE</scope>
</reference>
<dbReference type="InterPro" id="IPR002048">
    <property type="entry name" value="EF_hand_dom"/>
</dbReference>
<dbReference type="SUPFAM" id="SSF47473">
    <property type="entry name" value="EF-hand"/>
    <property type="match status" value="1"/>
</dbReference>
<evidence type="ECO:0000313" key="6">
    <source>
        <dbReference type="Proteomes" id="UP000678393"/>
    </source>
</evidence>
<dbReference type="Gene3D" id="1.10.238.10">
    <property type="entry name" value="EF-hand"/>
    <property type="match status" value="1"/>
</dbReference>
<dbReference type="CDD" id="cd00051">
    <property type="entry name" value="EFh"/>
    <property type="match status" value="1"/>
</dbReference>
<evidence type="ECO:0000313" key="5">
    <source>
        <dbReference type="EMBL" id="CAG5114794.1"/>
    </source>
</evidence>